<evidence type="ECO:0000256" key="1">
    <source>
        <dbReference type="SAM" id="SignalP"/>
    </source>
</evidence>
<evidence type="ECO:0000313" key="3">
    <source>
        <dbReference type="Proteomes" id="UP001146120"/>
    </source>
</evidence>
<dbReference type="Proteomes" id="UP001146120">
    <property type="component" value="Unassembled WGS sequence"/>
</dbReference>
<keyword evidence="1" id="KW-0732">Signal</keyword>
<sequence>MGRCIIIMVGALVVLWHGAHITNALHFHPPSTCDADAAPPARRPTTLSADQVAQLQRILPQPTVSWARSRCLSLRGCLNERALVQSSGVAARAELRAPLHIPCQVRDFPHLVTFRDHAGAMQLSNLEVIS</sequence>
<accession>A0AAV2YTZ9</accession>
<evidence type="ECO:0000313" key="2">
    <source>
        <dbReference type="EMBL" id="DAZ96089.1"/>
    </source>
</evidence>
<feature type="chain" id="PRO_5043517191" evidence="1">
    <location>
        <begin position="25"/>
        <end position="130"/>
    </location>
</feature>
<dbReference type="EMBL" id="DAKRPA010000178">
    <property type="protein sequence ID" value="DAZ96089.1"/>
    <property type="molecule type" value="Genomic_DNA"/>
</dbReference>
<organism evidence="2 3">
    <name type="scientific">Lagenidium giganteum</name>
    <dbReference type="NCBI Taxonomy" id="4803"/>
    <lineage>
        <taxon>Eukaryota</taxon>
        <taxon>Sar</taxon>
        <taxon>Stramenopiles</taxon>
        <taxon>Oomycota</taxon>
        <taxon>Peronosporomycetes</taxon>
        <taxon>Pythiales</taxon>
        <taxon>Pythiaceae</taxon>
    </lineage>
</organism>
<keyword evidence="3" id="KW-1185">Reference proteome</keyword>
<protein>
    <submittedName>
        <fullName evidence="2">Uncharacterized protein</fullName>
    </submittedName>
</protein>
<reference evidence="2" key="2">
    <citation type="journal article" date="2023" name="Microbiol Resour">
        <title>Decontamination and Annotation of the Draft Genome Sequence of the Oomycete Lagenidium giganteum ARSEF 373.</title>
        <authorList>
            <person name="Morgan W.R."/>
            <person name="Tartar A."/>
        </authorList>
    </citation>
    <scope>NUCLEOTIDE SEQUENCE</scope>
    <source>
        <strain evidence="2">ARSEF 373</strain>
    </source>
</reference>
<gene>
    <name evidence="2" type="ORF">N0F65_000637</name>
</gene>
<proteinExistence type="predicted"/>
<dbReference type="AlphaFoldDB" id="A0AAV2YTZ9"/>
<comment type="caution">
    <text evidence="2">The sequence shown here is derived from an EMBL/GenBank/DDBJ whole genome shotgun (WGS) entry which is preliminary data.</text>
</comment>
<name>A0AAV2YTZ9_9STRA</name>
<reference evidence="2" key="1">
    <citation type="submission" date="2022-11" db="EMBL/GenBank/DDBJ databases">
        <authorList>
            <person name="Morgan W.R."/>
            <person name="Tartar A."/>
        </authorList>
    </citation>
    <scope>NUCLEOTIDE SEQUENCE</scope>
    <source>
        <strain evidence="2">ARSEF 373</strain>
    </source>
</reference>
<feature type="signal peptide" evidence="1">
    <location>
        <begin position="1"/>
        <end position="24"/>
    </location>
</feature>